<evidence type="ECO:0000313" key="1">
    <source>
        <dbReference type="EMBL" id="CUH52001.1"/>
    </source>
</evidence>
<dbReference type="EMBL" id="CYPW01000010">
    <property type="protein sequence ID" value="CUH52001.1"/>
    <property type="molecule type" value="Genomic_DNA"/>
</dbReference>
<organism evidence="1 2">
    <name type="scientific">Shimia marina</name>
    <dbReference type="NCBI Taxonomy" id="321267"/>
    <lineage>
        <taxon>Bacteria</taxon>
        <taxon>Pseudomonadati</taxon>
        <taxon>Pseudomonadota</taxon>
        <taxon>Alphaproteobacteria</taxon>
        <taxon>Rhodobacterales</taxon>
        <taxon>Roseobacteraceae</taxon>
    </lineage>
</organism>
<reference evidence="1 2" key="1">
    <citation type="submission" date="2015-09" db="EMBL/GenBank/DDBJ databases">
        <authorList>
            <consortium name="Swine Surveillance"/>
        </authorList>
    </citation>
    <scope>NUCLEOTIDE SEQUENCE [LARGE SCALE GENOMIC DNA]</scope>
    <source>
        <strain evidence="1 2">CECT 7688</strain>
    </source>
</reference>
<accession>A0A0P1EP02</accession>
<keyword evidence="2" id="KW-1185">Reference proteome</keyword>
<sequence length="68" mass="8168">MALVAQRYAVNANPIFEWLKDPHFFRHEMRRPNFSLLRRGRCPITPSLLYVSIIKEFDFHFALTFIVE</sequence>
<dbReference type="Proteomes" id="UP000054823">
    <property type="component" value="Unassembled WGS sequence"/>
</dbReference>
<dbReference type="AlphaFoldDB" id="A0A0P1EP02"/>
<gene>
    <name evidence="1" type="ORF">SHM7688_01441</name>
</gene>
<proteinExistence type="predicted"/>
<protein>
    <submittedName>
        <fullName evidence="1">Uncharacterized protein</fullName>
    </submittedName>
</protein>
<name>A0A0P1EP02_9RHOB</name>
<evidence type="ECO:0000313" key="2">
    <source>
        <dbReference type="Proteomes" id="UP000054823"/>
    </source>
</evidence>